<dbReference type="Pfam" id="PF02037">
    <property type="entry name" value="SAP"/>
    <property type="match status" value="1"/>
</dbReference>
<dbReference type="SUPFAM" id="SSF68906">
    <property type="entry name" value="SAP domain"/>
    <property type="match status" value="1"/>
</dbReference>
<organism evidence="5">
    <name type="scientific">Nippostrongylus brasiliensis</name>
    <name type="common">Rat hookworm</name>
    <dbReference type="NCBI Taxonomy" id="27835"/>
    <lineage>
        <taxon>Eukaryota</taxon>
        <taxon>Metazoa</taxon>
        <taxon>Ecdysozoa</taxon>
        <taxon>Nematoda</taxon>
        <taxon>Chromadorea</taxon>
        <taxon>Rhabditida</taxon>
        <taxon>Rhabditina</taxon>
        <taxon>Rhabditomorpha</taxon>
        <taxon>Strongyloidea</taxon>
        <taxon>Heligmosomidae</taxon>
        <taxon>Nippostrongylus</taxon>
    </lineage>
</organism>
<dbReference type="AlphaFoldDB" id="A0A0N4YV68"/>
<dbReference type="SMART" id="SM00513">
    <property type="entry name" value="SAP"/>
    <property type="match status" value="1"/>
</dbReference>
<keyword evidence="4" id="KW-1185">Reference proteome</keyword>
<feature type="domain" description="SAP" evidence="2">
    <location>
        <begin position="22"/>
        <end position="56"/>
    </location>
</feature>
<evidence type="ECO:0000256" key="1">
    <source>
        <dbReference type="SAM" id="MobiDB-lite"/>
    </source>
</evidence>
<proteinExistence type="predicted"/>
<evidence type="ECO:0000313" key="4">
    <source>
        <dbReference type="Proteomes" id="UP000271162"/>
    </source>
</evidence>
<accession>A0A0N4YV68</accession>
<evidence type="ECO:0000259" key="2">
    <source>
        <dbReference type="PROSITE" id="PS50800"/>
    </source>
</evidence>
<gene>
    <name evidence="3" type="ORF">NBR_LOCUS21141</name>
</gene>
<dbReference type="InterPro" id="IPR036361">
    <property type="entry name" value="SAP_dom_sf"/>
</dbReference>
<dbReference type="PROSITE" id="PS50800">
    <property type="entry name" value="SAP"/>
    <property type="match status" value="1"/>
</dbReference>
<feature type="region of interest" description="Disordered" evidence="1">
    <location>
        <begin position="60"/>
        <end position="153"/>
    </location>
</feature>
<sequence length="220" mass="24557">MASRPRRSCAKGDTSVLSPSSIFLWSDTRLRQELTRRGLSKTGIRQDLIDRLLDDINGVISKSAGSADGNGPAENQFLTPKQEVEDEPDPPEQQNSVAAVETPKERRPRTKKQKLNISENTKPQFNENSGESGSISTDDKAQESSKQDDETPEHHSLFASLCRSGLRLESLQLVFVRLFLNTKPRDDLADNVKERLLAKMQHSHKNRLPPLGMMANAVLK</sequence>
<dbReference type="Gene3D" id="1.10.720.30">
    <property type="entry name" value="SAP domain"/>
    <property type="match status" value="1"/>
</dbReference>
<dbReference type="WBParaSite" id="NBR_0002114001-mRNA-1">
    <property type="protein sequence ID" value="NBR_0002114001-mRNA-1"/>
    <property type="gene ID" value="NBR_0002114001"/>
</dbReference>
<evidence type="ECO:0000313" key="3">
    <source>
        <dbReference type="EMBL" id="VDL84882.1"/>
    </source>
</evidence>
<name>A0A0N4YV68_NIPBR</name>
<reference evidence="3 4" key="2">
    <citation type="submission" date="2018-11" db="EMBL/GenBank/DDBJ databases">
        <authorList>
            <consortium name="Pathogen Informatics"/>
        </authorList>
    </citation>
    <scope>NUCLEOTIDE SEQUENCE [LARGE SCALE GENOMIC DNA]</scope>
</reference>
<feature type="compositionally biased region" description="Basic and acidic residues" evidence="1">
    <location>
        <begin position="137"/>
        <end position="153"/>
    </location>
</feature>
<dbReference type="InterPro" id="IPR003034">
    <property type="entry name" value="SAP_dom"/>
</dbReference>
<dbReference type="EMBL" id="UYSL01025947">
    <property type="protein sequence ID" value="VDL84882.1"/>
    <property type="molecule type" value="Genomic_DNA"/>
</dbReference>
<feature type="compositionally biased region" description="Polar residues" evidence="1">
    <location>
        <begin position="115"/>
        <end position="136"/>
    </location>
</feature>
<dbReference type="Proteomes" id="UP000271162">
    <property type="component" value="Unassembled WGS sequence"/>
</dbReference>
<protein>
    <submittedName>
        <fullName evidence="5">SAP domain-containing protein</fullName>
    </submittedName>
</protein>
<evidence type="ECO:0000313" key="5">
    <source>
        <dbReference type="WBParaSite" id="NBR_0002114001-mRNA-1"/>
    </source>
</evidence>
<reference evidence="5" key="1">
    <citation type="submission" date="2017-02" db="UniProtKB">
        <authorList>
            <consortium name="WormBaseParasite"/>
        </authorList>
    </citation>
    <scope>IDENTIFICATION</scope>
</reference>